<evidence type="ECO:0000313" key="4">
    <source>
        <dbReference type="Proteomes" id="UP000503462"/>
    </source>
</evidence>
<dbReference type="PANTHER" id="PTHR43828">
    <property type="entry name" value="ASPARAGINASE"/>
    <property type="match status" value="1"/>
</dbReference>
<feature type="compositionally biased region" description="Basic and acidic residues" evidence="1">
    <location>
        <begin position="390"/>
        <end position="404"/>
    </location>
</feature>
<reference evidence="3 4" key="1">
    <citation type="journal article" date="2016" name="Sci. Rep.">
        <title>Peltaster fructicola genome reveals evolution from an invasive phytopathogen to an ectophytic parasite.</title>
        <authorList>
            <person name="Xu C."/>
            <person name="Chen H."/>
            <person name="Gleason M.L."/>
            <person name="Xu J.R."/>
            <person name="Liu H."/>
            <person name="Zhang R."/>
            <person name="Sun G."/>
        </authorList>
    </citation>
    <scope>NUCLEOTIDE SEQUENCE [LARGE SCALE GENOMIC DNA]</scope>
    <source>
        <strain evidence="3 4">LNHT1506</strain>
    </source>
</reference>
<dbReference type="PROSITE" id="PS51299">
    <property type="entry name" value="HTH_APSES"/>
    <property type="match status" value="1"/>
</dbReference>
<dbReference type="EMBL" id="CP051140">
    <property type="protein sequence ID" value="QIW97660.1"/>
    <property type="molecule type" value="Genomic_DNA"/>
</dbReference>
<dbReference type="GO" id="GO:0033309">
    <property type="term" value="C:SBF transcription complex"/>
    <property type="evidence" value="ECO:0007669"/>
    <property type="project" value="TreeGrafter"/>
</dbReference>
<protein>
    <recommendedName>
        <fullName evidence="2">HTH APSES-type domain-containing protein</fullName>
    </recommendedName>
</protein>
<dbReference type="PANTHER" id="PTHR43828:SF5">
    <property type="entry name" value="TRANSCRIPTIONAL REPRESSOR XBP1"/>
    <property type="match status" value="1"/>
</dbReference>
<feature type="domain" description="HTH APSES-type" evidence="2">
    <location>
        <begin position="62"/>
        <end position="182"/>
    </location>
</feature>
<dbReference type="GO" id="GO:0003677">
    <property type="term" value="F:DNA binding"/>
    <property type="evidence" value="ECO:0007669"/>
    <property type="project" value="InterPro"/>
</dbReference>
<feature type="region of interest" description="Disordered" evidence="1">
    <location>
        <begin position="318"/>
        <end position="350"/>
    </location>
</feature>
<proteinExistence type="predicted"/>
<dbReference type="GO" id="GO:0000981">
    <property type="term" value="F:DNA-binding transcription factor activity, RNA polymerase II-specific"/>
    <property type="evidence" value="ECO:0007669"/>
    <property type="project" value="UniProtKB-ARBA"/>
</dbReference>
<keyword evidence="4" id="KW-1185">Reference proteome</keyword>
<feature type="compositionally biased region" description="Polar residues" evidence="1">
    <location>
        <begin position="216"/>
        <end position="225"/>
    </location>
</feature>
<dbReference type="InterPro" id="IPR036887">
    <property type="entry name" value="HTH_APSES_sf"/>
</dbReference>
<sequence length="445" mass="49032">MASGNVVSFPPYAILSSHRGPVPHDMIELAQHHDHFQVSLRDGISGRIEDTSRRIPYSSDKRDFLARTGRDAFEVYEYEFRLPEDRSKAHQVMWDYENGLVRITPFFKACHYSKTTPKKALEANGVLQSELSHSVTGGAVGAQGYWTPYACARALCITFCYPIRWALTPIFGPSFVQECLLPNDPGFGKFKIDSQLIEDAQAEAEEWRRAAVSYKTHASSTPQHTAQRRATDKKKLPKQIKIRKTTSRSTVESQVYGYGPDSPPVSPKTVPHKSQYNGRTDAWIPINRADDSAASDMSGTSPHSGTITPLSLPGPIIPPALLTDGLPQSSNHNKRKAKHEAQNTPTSFPAAVILEDDQGDSDDGDDRAIGDYIVRSPASVLSIPPPKRTKQNEHGSGHEDQHSAHKDVVAEAGLTKLNQAEMSAVSGLLKLVGNDRKCTLHLEHI</sequence>
<dbReference type="InterPro" id="IPR051642">
    <property type="entry name" value="SWI6-like"/>
</dbReference>
<dbReference type="AlphaFoldDB" id="A0A6H0XSM4"/>
<evidence type="ECO:0000256" key="1">
    <source>
        <dbReference type="SAM" id="MobiDB-lite"/>
    </source>
</evidence>
<dbReference type="GO" id="GO:0030907">
    <property type="term" value="C:MBF transcription complex"/>
    <property type="evidence" value="ECO:0007669"/>
    <property type="project" value="TreeGrafter"/>
</dbReference>
<dbReference type="Gene3D" id="3.10.260.10">
    <property type="entry name" value="Transcription regulator HTH, APSES-type DNA-binding domain"/>
    <property type="match status" value="1"/>
</dbReference>
<dbReference type="SUPFAM" id="SSF54616">
    <property type="entry name" value="DNA-binding domain of Mlu1-box binding protein MBP1"/>
    <property type="match status" value="1"/>
</dbReference>
<dbReference type="InterPro" id="IPR003163">
    <property type="entry name" value="Tscrpt_reg_HTH_APSES-type"/>
</dbReference>
<feature type="compositionally biased region" description="Basic residues" evidence="1">
    <location>
        <begin position="235"/>
        <end position="246"/>
    </location>
</feature>
<accession>A0A6H0XSM4</accession>
<feature type="region of interest" description="Disordered" evidence="1">
    <location>
        <begin position="375"/>
        <end position="404"/>
    </location>
</feature>
<name>A0A6H0XSM4_9PEZI</name>
<evidence type="ECO:0000313" key="3">
    <source>
        <dbReference type="EMBL" id="QIW97660.1"/>
    </source>
</evidence>
<organism evidence="3 4">
    <name type="scientific">Peltaster fructicola</name>
    <dbReference type="NCBI Taxonomy" id="286661"/>
    <lineage>
        <taxon>Eukaryota</taxon>
        <taxon>Fungi</taxon>
        <taxon>Dikarya</taxon>
        <taxon>Ascomycota</taxon>
        <taxon>Pezizomycotina</taxon>
        <taxon>Dothideomycetes</taxon>
        <taxon>Dothideomycetes incertae sedis</taxon>
        <taxon>Peltaster</taxon>
    </lineage>
</organism>
<dbReference type="OrthoDB" id="5562739at2759"/>
<evidence type="ECO:0000259" key="2">
    <source>
        <dbReference type="PROSITE" id="PS51299"/>
    </source>
</evidence>
<feature type="region of interest" description="Disordered" evidence="1">
    <location>
        <begin position="214"/>
        <end position="283"/>
    </location>
</feature>
<gene>
    <name evidence="3" type="ORF">AMS68_003178</name>
</gene>
<dbReference type="Proteomes" id="UP000503462">
    <property type="component" value="Chromosome 2"/>
</dbReference>